<dbReference type="EMBL" id="MU970249">
    <property type="protein sequence ID" value="KAK9318985.1"/>
    <property type="molecule type" value="Genomic_DNA"/>
</dbReference>
<sequence>ISTRQKRLDYRLLNDGSDEEASPEDRILESLPPPSCHDFVDTTDYEIFPSESPSQNATNSATPDSSSIISSSALSSRSRKRPAPATEWIWQDFDTTESVDREIRCIHIHEDTGSRCSWKTTDSARQTSTANMVSHLRKHSICAPGGIAEAYTQRKQPTIVDLFKGNENLTILELLEKNILRWIVTEKQAFTILD</sequence>
<evidence type="ECO:0000313" key="1">
    <source>
        <dbReference type="EMBL" id="KAK9318985.1"/>
    </source>
</evidence>
<gene>
    <name evidence="1" type="ORF">V1517DRAFT_235222</name>
</gene>
<keyword evidence="2" id="KW-1185">Reference proteome</keyword>
<accession>A0ACC3TDE7</accession>
<organism evidence="1 2">
    <name type="scientific">Lipomyces orientalis</name>
    <dbReference type="NCBI Taxonomy" id="1233043"/>
    <lineage>
        <taxon>Eukaryota</taxon>
        <taxon>Fungi</taxon>
        <taxon>Dikarya</taxon>
        <taxon>Ascomycota</taxon>
        <taxon>Saccharomycotina</taxon>
        <taxon>Lipomycetes</taxon>
        <taxon>Lipomycetales</taxon>
        <taxon>Lipomycetaceae</taxon>
        <taxon>Lipomyces</taxon>
    </lineage>
</organism>
<protein>
    <submittedName>
        <fullName evidence="1">Uncharacterized protein</fullName>
    </submittedName>
</protein>
<feature type="non-terminal residue" evidence="1">
    <location>
        <position position="1"/>
    </location>
</feature>
<dbReference type="Proteomes" id="UP001489719">
    <property type="component" value="Unassembled WGS sequence"/>
</dbReference>
<reference evidence="2" key="1">
    <citation type="journal article" date="2024" name="Front. Bioeng. Biotechnol.">
        <title>Genome-scale model development and genomic sequencing of the oleaginous clade Lipomyces.</title>
        <authorList>
            <person name="Czajka J.J."/>
            <person name="Han Y."/>
            <person name="Kim J."/>
            <person name="Mondo S.J."/>
            <person name="Hofstad B.A."/>
            <person name="Robles A."/>
            <person name="Haridas S."/>
            <person name="Riley R."/>
            <person name="LaButti K."/>
            <person name="Pangilinan J."/>
            <person name="Andreopoulos W."/>
            <person name="Lipzen A."/>
            <person name="Yan J."/>
            <person name="Wang M."/>
            <person name="Ng V."/>
            <person name="Grigoriev I.V."/>
            <person name="Spatafora J.W."/>
            <person name="Magnuson J.K."/>
            <person name="Baker S.E."/>
            <person name="Pomraning K.R."/>
        </authorList>
    </citation>
    <scope>NUCLEOTIDE SEQUENCE [LARGE SCALE GENOMIC DNA]</scope>
    <source>
        <strain evidence="2">CBS 10300</strain>
    </source>
</reference>
<proteinExistence type="predicted"/>
<name>A0ACC3TDE7_9ASCO</name>
<evidence type="ECO:0000313" key="2">
    <source>
        <dbReference type="Proteomes" id="UP001489719"/>
    </source>
</evidence>
<comment type="caution">
    <text evidence="1">The sequence shown here is derived from an EMBL/GenBank/DDBJ whole genome shotgun (WGS) entry which is preliminary data.</text>
</comment>
<feature type="non-terminal residue" evidence="1">
    <location>
        <position position="194"/>
    </location>
</feature>